<feature type="non-terminal residue" evidence="2">
    <location>
        <position position="54"/>
    </location>
</feature>
<feature type="compositionally biased region" description="Acidic residues" evidence="1">
    <location>
        <begin position="1"/>
        <end position="12"/>
    </location>
</feature>
<evidence type="ECO:0000313" key="3">
    <source>
        <dbReference type="Proteomes" id="UP000789901"/>
    </source>
</evidence>
<gene>
    <name evidence="2" type="ORF">GMARGA_LOCUS32557</name>
</gene>
<proteinExistence type="predicted"/>
<evidence type="ECO:0000256" key="1">
    <source>
        <dbReference type="SAM" id="MobiDB-lite"/>
    </source>
</evidence>
<sequence>MQEQDDTTDSEYEERKSIEPNKIPTLPELLVYEPMKDIKEFHKSYTILPHGMQR</sequence>
<evidence type="ECO:0000313" key="2">
    <source>
        <dbReference type="EMBL" id="CAG8835411.1"/>
    </source>
</evidence>
<dbReference type="Proteomes" id="UP000789901">
    <property type="component" value="Unassembled WGS sequence"/>
</dbReference>
<comment type="caution">
    <text evidence="2">The sequence shown here is derived from an EMBL/GenBank/DDBJ whole genome shotgun (WGS) entry which is preliminary data.</text>
</comment>
<accession>A0ABN7WLP5</accession>
<reference evidence="2 3" key="1">
    <citation type="submission" date="2021-06" db="EMBL/GenBank/DDBJ databases">
        <authorList>
            <person name="Kallberg Y."/>
            <person name="Tangrot J."/>
            <person name="Rosling A."/>
        </authorList>
    </citation>
    <scope>NUCLEOTIDE SEQUENCE [LARGE SCALE GENOMIC DNA]</scope>
    <source>
        <strain evidence="2 3">120-4 pot B 10/14</strain>
    </source>
</reference>
<keyword evidence="3" id="KW-1185">Reference proteome</keyword>
<protein>
    <submittedName>
        <fullName evidence="2">26421_t:CDS:1</fullName>
    </submittedName>
</protein>
<dbReference type="EMBL" id="CAJVQB010051413">
    <property type="protein sequence ID" value="CAG8835411.1"/>
    <property type="molecule type" value="Genomic_DNA"/>
</dbReference>
<name>A0ABN7WLP5_GIGMA</name>
<organism evidence="2 3">
    <name type="scientific">Gigaspora margarita</name>
    <dbReference type="NCBI Taxonomy" id="4874"/>
    <lineage>
        <taxon>Eukaryota</taxon>
        <taxon>Fungi</taxon>
        <taxon>Fungi incertae sedis</taxon>
        <taxon>Mucoromycota</taxon>
        <taxon>Glomeromycotina</taxon>
        <taxon>Glomeromycetes</taxon>
        <taxon>Diversisporales</taxon>
        <taxon>Gigasporaceae</taxon>
        <taxon>Gigaspora</taxon>
    </lineage>
</organism>
<feature type="region of interest" description="Disordered" evidence="1">
    <location>
        <begin position="1"/>
        <end position="21"/>
    </location>
</feature>